<name>W9BZ53_SCLBF</name>
<organism evidence="4 5">
    <name type="scientific">Sclerotinia borealis (strain F-4128)</name>
    <dbReference type="NCBI Taxonomy" id="1432307"/>
    <lineage>
        <taxon>Eukaryota</taxon>
        <taxon>Fungi</taxon>
        <taxon>Dikarya</taxon>
        <taxon>Ascomycota</taxon>
        <taxon>Pezizomycotina</taxon>
        <taxon>Leotiomycetes</taxon>
        <taxon>Helotiales</taxon>
        <taxon>Sclerotiniaceae</taxon>
        <taxon>Sclerotinia</taxon>
    </lineage>
</organism>
<reference evidence="4 5" key="1">
    <citation type="journal article" date="2014" name="Genome Announc.">
        <title>Draft genome sequence of Sclerotinia borealis, a psychrophilic plant pathogenic fungus.</title>
        <authorList>
            <person name="Mardanov A.V."/>
            <person name="Beletsky A.V."/>
            <person name="Kadnikov V.V."/>
            <person name="Ignatov A.N."/>
            <person name="Ravin N.V."/>
        </authorList>
    </citation>
    <scope>NUCLEOTIDE SEQUENCE [LARGE SCALE GENOMIC DNA]</scope>
    <source>
        <strain evidence="5">F-4157</strain>
    </source>
</reference>
<feature type="compositionally biased region" description="Polar residues" evidence="2">
    <location>
        <begin position="566"/>
        <end position="577"/>
    </location>
</feature>
<evidence type="ECO:0000256" key="2">
    <source>
        <dbReference type="SAM" id="MobiDB-lite"/>
    </source>
</evidence>
<proteinExistence type="predicted"/>
<feature type="region of interest" description="Disordered" evidence="2">
    <location>
        <begin position="531"/>
        <end position="555"/>
    </location>
</feature>
<feature type="domain" description="UBA" evidence="3">
    <location>
        <begin position="1684"/>
        <end position="1730"/>
    </location>
</feature>
<dbReference type="HOGENOM" id="CLU_237233_0_0_1"/>
<feature type="region of interest" description="Disordered" evidence="2">
    <location>
        <begin position="1812"/>
        <end position="1837"/>
    </location>
</feature>
<gene>
    <name evidence="4" type="ORF">SBOR_9781</name>
</gene>
<dbReference type="PROSITE" id="PS50030">
    <property type="entry name" value="UBA"/>
    <property type="match status" value="2"/>
</dbReference>
<feature type="region of interest" description="Disordered" evidence="2">
    <location>
        <begin position="1276"/>
        <end position="1321"/>
    </location>
</feature>
<dbReference type="SMART" id="SM00165">
    <property type="entry name" value="UBA"/>
    <property type="match status" value="2"/>
</dbReference>
<keyword evidence="5" id="KW-1185">Reference proteome</keyword>
<feature type="coiled-coil region" evidence="1">
    <location>
        <begin position="602"/>
        <end position="647"/>
    </location>
</feature>
<dbReference type="InterPro" id="IPR015940">
    <property type="entry name" value="UBA"/>
</dbReference>
<feature type="region of interest" description="Disordered" evidence="2">
    <location>
        <begin position="741"/>
        <end position="772"/>
    </location>
</feature>
<keyword evidence="1" id="KW-0175">Coiled coil</keyword>
<dbReference type="EMBL" id="AYSA01000760">
    <property type="protein sequence ID" value="ESZ89837.1"/>
    <property type="molecule type" value="Genomic_DNA"/>
</dbReference>
<evidence type="ECO:0000259" key="3">
    <source>
        <dbReference type="PROSITE" id="PS50030"/>
    </source>
</evidence>
<evidence type="ECO:0000313" key="4">
    <source>
        <dbReference type="EMBL" id="ESZ89837.1"/>
    </source>
</evidence>
<feature type="compositionally biased region" description="Basic and acidic residues" evidence="2">
    <location>
        <begin position="1356"/>
        <end position="1372"/>
    </location>
</feature>
<dbReference type="OrthoDB" id="3547064at2759"/>
<feature type="domain" description="UBA" evidence="3">
    <location>
        <begin position="1733"/>
        <end position="1783"/>
    </location>
</feature>
<sequence>MATLSTPVPPLINQHAPLLKPKLSEIIVHLPFIPWSIPSESKLQHLFDKLIDRIQNARSIDGTIKESISNSLNIVPRVHRPPSWKFINIELVFEDSKDIHAIHERFKEIIKDFAHSLEYLQSCPVYVSNAQSIPDGGSHVRGVVDRDELLHCIPRPYMLNWRPPPQLESAEARSPNANQCIKTKAGIAQLLTISLGPSDVKLREGSQICNSDMTPDVSSRTHGPSPALSDLQLDFTELSKEFYKQAISTVNSNKAVPAEMTNSNYISDNSSEADHMTLNLESTHSELVQKWVEQLRRQDTGLRETLHPYSLKEDNSGSMVEWPWVQTELHGAGTRSSILKASPESDIKDSLVSRPSVSDIAGGNSGSNTDRSTLFSIEPPCADLSKAWRQYLLDSKSSPSCIRGIITEADIEQSASPVLDSASTHLRGGCAVGWKFYGQRAKKITKRSQQQHHCQYDIDLGYGGSHLFAQTFPDYDPTVDLMYMCEANERYRVDAHITSKRAENERDIICEALSMRQESIEWSEVSSNSIRSIRSNSSSAHSDPRPGPESTRMHLRGGETYVDTDVLSNAPSVSSGRSYKRESYCSTGKAFIKFLREKVIGKKQTQNERKKENNEHEAFTSNAHDRFYRFERQVAALEAELRQIEKTFPKNSAIVGESSDISKKTERIRALVLRLEGIQKRLMYFDCKKAGRTREVLQNRNNLARTAQSNIPVIDRGGGGLQCARYRCCRTVNKFCKSITDRKKPQNEGNGQTTIKEEDKENEHQRSGKLTVRDDDIPLPLKRLFEEYNQLGEDIFALKVELQQIERTLAEKHVVMEDRGCPQDIEDTERLRAFELIVEEIRNRNEDSVKLIHDGQRRAERAKAILERKIRHAQDADFKSSALPRCRDNQRPVESVKPFKPIKPIKPGQPGRPPARSVKENVSSSDDTIKNILSQYDQVLEDLEHLRVMGRSLAESGVRVEPYPSFWTTFRELHATEKLKKEIQNLRDQGLTPSITLANDGLSRAKKAKILVEENVNMARAVYFNSKASLTQQRGGAGSGRKCERIRRKLDKFTSFVRKMVDGHTDHDWTRDQSIDKPIDTLLIDYDQLAWEIQELRDIEDALEENGAKAWKGEDYLNDVELLREYDETRQEMQLLREHGSPSIRHVRIGVSRAECAKIIMEEWNNALRASLPAVDPVVKSKFKQVFGRLRGGGLECIGDRSGCNFVQVAPHLRGGYTVEATNTKRHFASVRCTKRVLMKELDITLNSQSESTDTRLRGGGFKGLDSLRNTFANTGNKLRNSVEQSGLGRRRGDSAIGGLSSTSSRQTNESGQNTPPPTGIRVSVYEIIPLEDIAEAAEVAEVAAHTTSEEFEDPAETKERERKEGEEMTRRQLERKQELLDIPNDFATISDGFHELEKYIGRKHKVICHEPVAKRDFEAKVTEDESKHIKEFKQAKWEITGLEYESIRGVLSPIQITLAKNYLIAARRTKEIFENWCDKKAASRKQMQWSNSAAEGTEKILDEWHYGVVSQNHTSSQEERDSFLRRERSMVLESIRIKSAQKKSEERGESSKNSAPIPIQQKGKELGESSESSAPDPVQQYQGEELDCFSKSNAPDPVQQYQGEELGFLTKSIAPDPVQQYQGEELGFLTNSCAPDPVQELMEQTDRLRMDNLLFEDRTPPARRKKSDFKKLKYLNLTNINEEIEEQAMLSKDKIVELEILGASHDEAIKALTAAKGDVSYAATLFLVPGDPEDEEMGPLPRFPLEDIHQLITCGATGSQAVKSLAASGGDVSEAAELLFPLIPPGQKTRDDVWGAAKPLVPLVSPRKETRDDISVNDGYDNRNGMTDRKGKGKAL</sequence>
<accession>W9BZ53</accession>
<feature type="region of interest" description="Disordered" evidence="2">
    <location>
        <begin position="890"/>
        <end position="924"/>
    </location>
</feature>
<dbReference type="Proteomes" id="UP000019487">
    <property type="component" value="Unassembled WGS sequence"/>
</dbReference>
<feature type="region of interest" description="Disordered" evidence="2">
    <location>
        <begin position="1344"/>
        <end position="1372"/>
    </location>
</feature>
<protein>
    <recommendedName>
        <fullName evidence="3">UBA domain-containing protein</fullName>
    </recommendedName>
</protein>
<feature type="compositionally biased region" description="Polar residues" evidence="2">
    <location>
        <begin position="1276"/>
        <end position="1285"/>
    </location>
</feature>
<feature type="compositionally biased region" description="Basic and acidic residues" evidence="2">
    <location>
        <begin position="755"/>
        <end position="772"/>
    </location>
</feature>
<evidence type="ECO:0000313" key="5">
    <source>
        <dbReference type="Proteomes" id="UP000019487"/>
    </source>
</evidence>
<feature type="region of interest" description="Disordered" evidence="2">
    <location>
        <begin position="1536"/>
        <end position="1580"/>
    </location>
</feature>
<evidence type="ECO:0000256" key="1">
    <source>
        <dbReference type="SAM" id="Coils"/>
    </source>
</evidence>
<feature type="region of interest" description="Disordered" evidence="2">
    <location>
        <begin position="560"/>
        <end position="579"/>
    </location>
</feature>
<feature type="compositionally biased region" description="Polar residues" evidence="2">
    <location>
        <begin position="1300"/>
        <end position="1314"/>
    </location>
</feature>
<comment type="caution">
    <text evidence="4">The sequence shown here is derived from an EMBL/GenBank/DDBJ whole genome shotgun (WGS) entry which is preliminary data.</text>
</comment>